<keyword evidence="2" id="KW-1133">Transmembrane helix</keyword>
<feature type="coiled-coil region" evidence="1">
    <location>
        <begin position="241"/>
        <end position="268"/>
    </location>
</feature>
<name>A0ABY6T4X0_9GAMM</name>
<evidence type="ECO:0000313" key="4">
    <source>
        <dbReference type="Proteomes" id="UP000277577"/>
    </source>
</evidence>
<protein>
    <recommendedName>
        <fullName evidence="5">Ankyrin repeat protein</fullName>
    </recommendedName>
</protein>
<evidence type="ECO:0000256" key="2">
    <source>
        <dbReference type="SAM" id="Phobius"/>
    </source>
</evidence>
<dbReference type="Proteomes" id="UP000277577">
    <property type="component" value="Chromosome"/>
</dbReference>
<dbReference type="RefSeq" id="WP_028381120.1">
    <property type="nucleotide sequence ID" value="NZ_CAAAIT010000004.1"/>
</dbReference>
<evidence type="ECO:0000313" key="3">
    <source>
        <dbReference type="EMBL" id="VEB35533.1"/>
    </source>
</evidence>
<reference evidence="3 4" key="1">
    <citation type="submission" date="2018-12" db="EMBL/GenBank/DDBJ databases">
        <authorList>
            <consortium name="Pathogen Informatics"/>
        </authorList>
    </citation>
    <scope>NUCLEOTIDE SEQUENCE [LARGE SCALE GENOMIC DNA]</scope>
    <source>
        <strain evidence="3 4">NCTC11976</strain>
    </source>
</reference>
<accession>A0ABY6T4X0</accession>
<keyword evidence="1" id="KW-0175">Coiled coil</keyword>
<keyword evidence="4" id="KW-1185">Reference proteome</keyword>
<evidence type="ECO:0000256" key="1">
    <source>
        <dbReference type="SAM" id="Coils"/>
    </source>
</evidence>
<sequence length="287" mass="33566">MDNPEYKILLKENSEKKNGYFWSLQEENKGKTIEGLTPWKVYLSFSLKELLLYNWIDICTSFDEETSIDKEETEESGVIHATLNLEDCISIEPFKSGRKLLMFGTNSKINDFYLRINITKNSNEIAIGTVEGSTRDSEASKDFSGSISIRLFLKPKQFNYISDLIKNNRLERLELVLDEPQGFYSSANSDFIKVLTNSKEHEIIIPDNCKINPPRLSKTYFSIRAIRQDKITEEHEENNLLDDRNENIQEYKQIIEKILKKLDRIENVLAFPLWMIFVFLGFLLFFK</sequence>
<proteinExistence type="predicted"/>
<dbReference type="EMBL" id="LR134173">
    <property type="protein sequence ID" value="VEB35533.1"/>
    <property type="molecule type" value="Genomic_DNA"/>
</dbReference>
<organism evidence="3 4">
    <name type="scientific">Legionella cherrii</name>
    <dbReference type="NCBI Taxonomy" id="28084"/>
    <lineage>
        <taxon>Bacteria</taxon>
        <taxon>Pseudomonadati</taxon>
        <taxon>Pseudomonadota</taxon>
        <taxon>Gammaproteobacteria</taxon>
        <taxon>Legionellales</taxon>
        <taxon>Legionellaceae</taxon>
        <taxon>Legionella</taxon>
    </lineage>
</organism>
<gene>
    <name evidence="3" type="ORF">NCTC11976_01407</name>
</gene>
<evidence type="ECO:0008006" key="5">
    <source>
        <dbReference type="Google" id="ProtNLM"/>
    </source>
</evidence>
<keyword evidence="2" id="KW-0472">Membrane</keyword>
<feature type="transmembrane region" description="Helical" evidence="2">
    <location>
        <begin position="268"/>
        <end position="286"/>
    </location>
</feature>
<keyword evidence="2" id="KW-0812">Transmembrane</keyword>